<reference evidence="3 4" key="1">
    <citation type="submission" date="2015-02" db="EMBL/GenBank/DDBJ databases">
        <title>Draft Genome Sequences of Two Closely-Related Aflatoxigenic Aspergillus Species Obtained from the Cote d'Ivoire.</title>
        <authorList>
            <person name="Moore G.G."/>
            <person name="Beltz S.B."/>
            <person name="Mack B.M."/>
        </authorList>
    </citation>
    <scope>NUCLEOTIDE SEQUENCE [LARGE SCALE GENOMIC DNA]</scope>
    <source>
        <strain evidence="3 4">SRRC1468</strain>
    </source>
</reference>
<proteinExistence type="predicted"/>
<dbReference type="InterPro" id="IPR041260">
    <property type="entry name" value="Sld7_C"/>
</dbReference>
<protein>
    <recommendedName>
        <fullName evidence="2">Sld7 C-terminal domain-containing protein</fullName>
    </recommendedName>
</protein>
<dbReference type="AlphaFoldDB" id="A0A0F8UR96"/>
<evidence type="ECO:0000256" key="1">
    <source>
        <dbReference type="SAM" id="MobiDB-lite"/>
    </source>
</evidence>
<gene>
    <name evidence="3" type="ORF">ARAM_002111</name>
</gene>
<evidence type="ECO:0000313" key="4">
    <source>
        <dbReference type="Proteomes" id="UP000034291"/>
    </source>
</evidence>
<dbReference type="Pfam" id="PF18596">
    <property type="entry name" value="Sld7_C"/>
    <property type="match status" value="1"/>
</dbReference>
<dbReference type="STRING" id="308745.A0A0F8UR96"/>
<feature type="region of interest" description="Disordered" evidence="1">
    <location>
        <begin position="270"/>
        <end position="339"/>
    </location>
</feature>
<dbReference type="Proteomes" id="UP000034291">
    <property type="component" value="Unassembled WGS sequence"/>
</dbReference>
<dbReference type="OrthoDB" id="4205424at2759"/>
<organism evidence="3 4">
    <name type="scientific">Aspergillus rambellii</name>
    <dbReference type="NCBI Taxonomy" id="308745"/>
    <lineage>
        <taxon>Eukaryota</taxon>
        <taxon>Fungi</taxon>
        <taxon>Dikarya</taxon>
        <taxon>Ascomycota</taxon>
        <taxon>Pezizomycotina</taxon>
        <taxon>Eurotiomycetes</taxon>
        <taxon>Eurotiomycetidae</taxon>
        <taxon>Eurotiales</taxon>
        <taxon>Aspergillaceae</taxon>
        <taxon>Aspergillus</taxon>
        <taxon>Aspergillus subgen. Nidulantes</taxon>
    </lineage>
</organism>
<feature type="domain" description="Sld7 C-terminal" evidence="2">
    <location>
        <begin position="350"/>
        <end position="471"/>
    </location>
</feature>
<name>A0A0F8UR96_9EURO</name>
<sequence length="475" mass="52328">MNVWSGAIALDEKSQLRGVQLIDRSTNWQSDIPKDSTLSFCSFVNPALIPLYARIGPNLELHTADPETSQWLKHKFLSNIWLEDEDLDCFQTIQCPVGFLVSLDGAARPRSSGVTTTDLLVYGILSTVTTFERPPTPPVSSSPETEEPISDVVKQELRIYAAPISGSLIAKAQALATSHEGSGAITGDEQFGQFLPDFHSPSPKRKRVATLFESVAQHHKRVRERGGEAVSQLMAHSLSQSSQQLQGLRIKRESEEPGLPILSKIASHRSRSLSISNLNPNKAAESRPEHPRSSSNRGHARELVSKRGTPLPFSDASTRRDRGASPSLLSSEDKIELRSGPKDADTIISENKNIITRTILTCMRLYGFNRSAPRSATSTKPPAMGNHHDVIPLNSETQDSQIPVGEGPASNAHGEDEFKAMYHATYRASTFALRKYLKEPPVRETGSKSLPPILEKEKAMTYIDGFLKLFCEEEN</sequence>
<evidence type="ECO:0000259" key="2">
    <source>
        <dbReference type="Pfam" id="PF18596"/>
    </source>
</evidence>
<dbReference type="EMBL" id="JZBS01001594">
    <property type="protein sequence ID" value="KKK22013.1"/>
    <property type="molecule type" value="Genomic_DNA"/>
</dbReference>
<evidence type="ECO:0000313" key="3">
    <source>
        <dbReference type="EMBL" id="KKK22013.1"/>
    </source>
</evidence>
<keyword evidence="4" id="KW-1185">Reference proteome</keyword>
<accession>A0A0F8UR96</accession>
<feature type="region of interest" description="Disordered" evidence="1">
    <location>
        <begin position="373"/>
        <end position="393"/>
    </location>
</feature>
<comment type="caution">
    <text evidence="3">The sequence shown here is derived from an EMBL/GenBank/DDBJ whole genome shotgun (WGS) entry which is preliminary data.</text>
</comment>